<dbReference type="Gene3D" id="2.60.120.330">
    <property type="entry name" value="B-lactam Antibiotic, Isopenicillin N Synthase, Chain"/>
    <property type="match status" value="2"/>
</dbReference>
<sequence length="735" mass="84463">MGGIDPAFIQEHEHRPKLSITETGGIPLIDLSVLINSTDAEQDPRTLDSLVSEIGHACRDWGFFQVINHGVSVEKRQKLEEASMKFFAQPLEEKNKVRKEENKVLGYYDREHTKNVRDWRQVLDFSLQNPTIVPASTNPDDKEVVEWHNQWPHNPPELREVCEEFAEEVHKLGYKLMELIALSLGLPLNRFHGFFKDQTSYIRLNHYPPCPAPDLALGLGRHKDSGALTILYQDDVGGLEVKRKSDGEWIRVKPTPDALIINVGDIIQVWSNETYESVEHRVAVNPERERFSIPFFFHPAHYTMVQPLEELTTNAEPDPSTLDQSLVSEIGSFKFNQYSQLKLQPLALDKINHCDQAVISHRQKPNSFTLFAMDQTLANKATTMGEVDPAFIQELEHRPKLSTTEAQGIPLIDLSVLTSADAEPDLRSLVSEIGNACREWGFFHIINHGVSVDQRQKLEKACREFFAQPLEEKVKVRRDDVKIYGYYDREHTKNVRDWKEVFDFSLQNPTIVPASTDPDDKEVVEWHNQWPDNPPELREVCEEFAEELQKLGYKLMELIALSLGLAPNRFHGFFKDQTSYIRLNHYPPCPAPDLALGLGRHNDSGALTILYQDDVGGLEVKRKSDGEWIRVKPTPDAFIVNVGDIIQVWSNETYESVEHRVAVNSERERFSIPFFFYPAHYTMAQPLEELTSEKNPPKYRPYNWGKFLVSRKVSNLKKLDVENIQIHQFKIQQTA</sequence>
<evidence type="ECO:0000256" key="2">
    <source>
        <dbReference type="ARBA" id="ARBA00023004"/>
    </source>
</evidence>
<dbReference type="InterPro" id="IPR050231">
    <property type="entry name" value="Iron_ascorbate_oxido_reductase"/>
</dbReference>
<dbReference type="OMA" id="KEVVEWH"/>
<name>A0A1R3HUW1_COCAP</name>
<dbReference type="InterPro" id="IPR026992">
    <property type="entry name" value="DIOX_N"/>
</dbReference>
<dbReference type="Pfam" id="PF14226">
    <property type="entry name" value="DIOX_N"/>
    <property type="match status" value="2"/>
</dbReference>
<proteinExistence type="predicted"/>
<gene>
    <name evidence="4" type="ORF">CCACVL1_16915</name>
</gene>
<dbReference type="PROSITE" id="PS51471">
    <property type="entry name" value="FE2OG_OXY"/>
    <property type="match status" value="2"/>
</dbReference>
<accession>A0A1R3HUW1</accession>
<feature type="domain" description="Fe2OG dioxygenase" evidence="3">
    <location>
        <begin position="198"/>
        <end position="299"/>
    </location>
</feature>
<dbReference type="EMBL" id="AWWV01011133">
    <property type="protein sequence ID" value="OMO74179.1"/>
    <property type="molecule type" value="Genomic_DNA"/>
</dbReference>
<dbReference type="Proteomes" id="UP000188268">
    <property type="component" value="Unassembled WGS sequence"/>
</dbReference>
<keyword evidence="5" id="KW-1185">Reference proteome</keyword>
<dbReference type="OrthoDB" id="288590at2759"/>
<comment type="caution">
    <text evidence="4">The sequence shown here is derived from an EMBL/GenBank/DDBJ whole genome shotgun (WGS) entry which is preliminary data.</text>
</comment>
<dbReference type="SUPFAM" id="SSF51197">
    <property type="entry name" value="Clavaminate synthase-like"/>
    <property type="match status" value="2"/>
</dbReference>
<evidence type="ECO:0000259" key="3">
    <source>
        <dbReference type="PROSITE" id="PS51471"/>
    </source>
</evidence>
<dbReference type="STRING" id="210143.A0A1R3HUW1"/>
<evidence type="ECO:0000313" key="5">
    <source>
        <dbReference type="Proteomes" id="UP000188268"/>
    </source>
</evidence>
<dbReference type="GO" id="GO:0046872">
    <property type="term" value="F:metal ion binding"/>
    <property type="evidence" value="ECO:0007669"/>
    <property type="project" value="UniProtKB-KW"/>
</dbReference>
<dbReference type="Gramene" id="OMO74179">
    <property type="protein sequence ID" value="OMO74179"/>
    <property type="gene ID" value="CCACVL1_16915"/>
</dbReference>
<reference evidence="4 5" key="1">
    <citation type="submission" date="2013-09" db="EMBL/GenBank/DDBJ databases">
        <title>Corchorus capsularis genome sequencing.</title>
        <authorList>
            <person name="Alam M."/>
            <person name="Haque M.S."/>
            <person name="Islam M.S."/>
            <person name="Emdad E.M."/>
            <person name="Islam M.M."/>
            <person name="Ahmed B."/>
            <person name="Halim A."/>
            <person name="Hossen Q.M.M."/>
            <person name="Hossain M.Z."/>
            <person name="Ahmed R."/>
            <person name="Khan M.M."/>
            <person name="Islam R."/>
            <person name="Rashid M.M."/>
            <person name="Khan S.A."/>
            <person name="Rahman M.S."/>
            <person name="Alam M."/>
        </authorList>
    </citation>
    <scope>NUCLEOTIDE SEQUENCE [LARGE SCALE GENOMIC DNA]</scope>
    <source>
        <strain evidence="5">cv. CVL-1</strain>
        <tissue evidence="4">Whole seedling</tissue>
    </source>
</reference>
<dbReference type="PANTHER" id="PTHR47990">
    <property type="entry name" value="2-OXOGLUTARATE (2OG) AND FE(II)-DEPENDENT OXYGENASE SUPERFAMILY PROTEIN-RELATED"/>
    <property type="match status" value="1"/>
</dbReference>
<organism evidence="4 5">
    <name type="scientific">Corchorus capsularis</name>
    <name type="common">Jute</name>
    <dbReference type="NCBI Taxonomy" id="210143"/>
    <lineage>
        <taxon>Eukaryota</taxon>
        <taxon>Viridiplantae</taxon>
        <taxon>Streptophyta</taxon>
        <taxon>Embryophyta</taxon>
        <taxon>Tracheophyta</taxon>
        <taxon>Spermatophyta</taxon>
        <taxon>Magnoliopsida</taxon>
        <taxon>eudicotyledons</taxon>
        <taxon>Gunneridae</taxon>
        <taxon>Pentapetalae</taxon>
        <taxon>rosids</taxon>
        <taxon>malvids</taxon>
        <taxon>Malvales</taxon>
        <taxon>Malvaceae</taxon>
        <taxon>Grewioideae</taxon>
        <taxon>Apeibeae</taxon>
        <taxon>Corchorus</taxon>
    </lineage>
</organism>
<dbReference type="FunFam" id="2.60.120.330:FF:000012">
    <property type="entry name" value="Gibberellin 20 oxidase 1"/>
    <property type="match status" value="2"/>
</dbReference>
<feature type="domain" description="Fe2OG dioxygenase" evidence="3">
    <location>
        <begin position="577"/>
        <end position="678"/>
    </location>
</feature>
<dbReference type="Pfam" id="PF03171">
    <property type="entry name" value="2OG-FeII_Oxy"/>
    <property type="match status" value="2"/>
</dbReference>
<protein>
    <submittedName>
        <fullName evidence="4">Isopenicillin N synthase</fullName>
    </submittedName>
</protein>
<dbReference type="AlphaFoldDB" id="A0A1R3HUW1"/>
<dbReference type="InterPro" id="IPR044861">
    <property type="entry name" value="IPNS-like_FE2OG_OXY"/>
</dbReference>
<dbReference type="PRINTS" id="PR00682">
    <property type="entry name" value="IPNSYNTHASE"/>
</dbReference>
<keyword evidence="2" id="KW-0408">Iron</keyword>
<evidence type="ECO:0000256" key="1">
    <source>
        <dbReference type="ARBA" id="ARBA00022723"/>
    </source>
</evidence>
<dbReference type="InterPro" id="IPR005123">
    <property type="entry name" value="Oxoglu/Fe-dep_dioxygenase_dom"/>
</dbReference>
<dbReference type="InterPro" id="IPR027443">
    <property type="entry name" value="IPNS-like_sf"/>
</dbReference>
<evidence type="ECO:0000313" key="4">
    <source>
        <dbReference type="EMBL" id="OMO74179.1"/>
    </source>
</evidence>
<keyword evidence="1" id="KW-0479">Metal-binding</keyword>